<dbReference type="Proteomes" id="UP000189229">
    <property type="component" value="Unassembled WGS sequence"/>
</dbReference>
<keyword evidence="1" id="KW-0732">Signal</keyword>
<feature type="signal peptide" evidence="1">
    <location>
        <begin position="1"/>
        <end position="23"/>
    </location>
</feature>
<reference evidence="2 3" key="1">
    <citation type="submission" date="2017-02" db="EMBL/GenBank/DDBJ databases">
        <title>Complete genome sequences of Mycobacterium kansasii strains isolated from rhesus macaques.</title>
        <authorList>
            <person name="Panda A."/>
            <person name="Nagaraj S."/>
            <person name="Zhao X."/>
            <person name="Tettelin H."/>
            <person name="Detolla L.J."/>
        </authorList>
    </citation>
    <scope>NUCLEOTIDE SEQUENCE [LARGE SCALE GENOMIC DNA]</scope>
    <source>
        <strain evidence="2 3">11-3813</strain>
    </source>
</reference>
<organism evidence="2 3">
    <name type="scientific">Mycobacterium kansasii</name>
    <dbReference type="NCBI Taxonomy" id="1768"/>
    <lineage>
        <taxon>Bacteria</taxon>
        <taxon>Bacillati</taxon>
        <taxon>Actinomycetota</taxon>
        <taxon>Actinomycetes</taxon>
        <taxon>Mycobacteriales</taxon>
        <taxon>Mycobacteriaceae</taxon>
        <taxon>Mycobacterium</taxon>
    </lineage>
</organism>
<name>A0A1V3XC60_MYCKA</name>
<protein>
    <submittedName>
        <fullName evidence="2">Putative lipoprotein lpqE</fullName>
    </submittedName>
</protein>
<dbReference type="AlphaFoldDB" id="A0A1V3XC60"/>
<keyword evidence="2" id="KW-0449">Lipoprotein</keyword>
<proteinExistence type="predicted"/>
<feature type="chain" id="PRO_5038368489" evidence="1">
    <location>
        <begin position="24"/>
        <end position="76"/>
    </location>
</feature>
<evidence type="ECO:0000313" key="2">
    <source>
        <dbReference type="EMBL" id="OOK76051.1"/>
    </source>
</evidence>
<accession>A0A1V3XC60</accession>
<dbReference type="EMBL" id="MVBM01000003">
    <property type="protein sequence ID" value="OOK76051.1"/>
    <property type="molecule type" value="Genomic_DNA"/>
</dbReference>
<dbReference type="PROSITE" id="PS51257">
    <property type="entry name" value="PROKAR_LIPOPROTEIN"/>
    <property type="match status" value="1"/>
</dbReference>
<evidence type="ECO:0000256" key="1">
    <source>
        <dbReference type="SAM" id="SignalP"/>
    </source>
</evidence>
<comment type="caution">
    <text evidence="2">The sequence shown here is derived from an EMBL/GenBank/DDBJ whole genome shotgun (WGS) entry which is preliminary data.</text>
</comment>
<gene>
    <name evidence="2" type="ORF">BZL30_3195</name>
</gene>
<sequence length="76" mass="8430">MNRFKIRLTLVGLVALIAALVSACGTGQISQTANQEPAVNGNRITINNVALRDIRIQALQRHGDFLEPVGKWTWCW</sequence>
<evidence type="ECO:0000313" key="3">
    <source>
        <dbReference type="Proteomes" id="UP000189229"/>
    </source>
</evidence>